<evidence type="ECO:0000313" key="2">
    <source>
        <dbReference type="EMBL" id="KAF1848842.1"/>
    </source>
</evidence>
<gene>
    <name evidence="2" type="ORF">K460DRAFT_81541</name>
</gene>
<dbReference type="EMBL" id="ML976615">
    <property type="protein sequence ID" value="KAF1848842.1"/>
    <property type="molecule type" value="Genomic_DNA"/>
</dbReference>
<dbReference type="OrthoDB" id="5409353at2759"/>
<keyword evidence="1" id="KW-1133">Transmembrane helix</keyword>
<evidence type="ECO:0000313" key="3">
    <source>
        <dbReference type="Proteomes" id="UP000800039"/>
    </source>
</evidence>
<keyword evidence="1" id="KW-0472">Membrane</keyword>
<name>A0A9P4LBZ2_9PLEO</name>
<reference evidence="2" key="1">
    <citation type="submission" date="2020-01" db="EMBL/GenBank/DDBJ databases">
        <authorList>
            <consortium name="DOE Joint Genome Institute"/>
            <person name="Haridas S."/>
            <person name="Albert R."/>
            <person name="Binder M."/>
            <person name="Bloem J."/>
            <person name="Labutti K."/>
            <person name="Salamov A."/>
            <person name="Andreopoulos B."/>
            <person name="Baker S.E."/>
            <person name="Barry K."/>
            <person name="Bills G."/>
            <person name="Bluhm B.H."/>
            <person name="Cannon C."/>
            <person name="Castanera R."/>
            <person name="Culley D.E."/>
            <person name="Daum C."/>
            <person name="Ezra D."/>
            <person name="Gonzalez J.B."/>
            <person name="Henrissat B."/>
            <person name="Kuo A."/>
            <person name="Liang C."/>
            <person name="Lipzen A."/>
            <person name="Lutzoni F."/>
            <person name="Magnuson J."/>
            <person name="Mondo S."/>
            <person name="Nolan M."/>
            <person name="Ohm R."/>
            <person name="Pangilinan J."/>
            <person name="Park H.-J."/>
            <person name="Ramirez L."/>
            <person name="Alfaro M."/>
            <person name="Sun H."/>
            <person name="Tritt A."/>
            <person name="Yoshinaga Y."/>
            <person name="Zwiers L.-H."/>
            <person name="Turgeon B.G."/>
            <person name="Goodwin S.B."/>
            <person name="Spatafora J.W."/>
            <person name="Crous P.W."/>
            <person name="Grigoriev I.V."/>
        </authorList>
    </citation>
    <scope>NUCLEOTIDE SEQUENCE</scope>
    <source>
        <strain evidence="2">CBS 394.84</strain>
    </source>
</reference>
<dbReference type="AlphaFoldDB" id="A0A9P4LBZ2"/>
<dbReference type="RefSeq" id="XP_040791405.1">
    <property type="nucleotide sequence ID" value="XM_040938713.1"/>
</dbReference>
<protein>
    <submittedName>
        <fullName evidence="2">Uncharacterized protein</fullName>
    </submittedName>
</protein>
<comment type="caution">
    <text evidence="2">The sequence shown here is derived from an EMBL/GenBank/DDBJ whole genome shotgun (WGS) entry which is preliminary data.</text>
</comment>
<keyword evidence="1" id="KW-0812">Transmembrane</keyword>
<evidence type="ECO:0000256" key="1">
    <source>
        <dbReference type="SAM" id="Phobius"/>
    </source>
</evidence>
<sequence length="225" mass="25811">MPLDINALQVPAHLTTGLMAGLLEEELTPSWPFVMKFPLQYEHTLLQTEMNGPTWIQFNVVGLPFGETTESVKMDKEGQKMIQIRLGKKDDSSELLIEDLQVVERKDRAQPFRMRCGKLAMDQTSYDPNEWDKHGKFGTWSRTWNVFMGKAGGSWGEKLLNNVLLLPLALSLAFILVVARRWYQQREQEKDFGEEELEIALLGSYYEDAPPTYANIPVIKIEECD</sequence>
<dbReference type="GeneID" id="63855970"/>
<feature type="transmembrane region" description="Helical" evidence="1">
    <location>
        <begin position="164"/>
        <end position="183"/>
    </location>
</feature>
<accession>A0A9P4LBZ2</accession>
<organism evidence="2 3">
    <name type="scientific">Cucurbitaria berberidis CBS 394.84</name>
    <dbReference type="NCBI Taxonomy" id="1168544"/>
    <lineage>
        <taxon>Eukaryota</taxon>
        <taxon>Fungi</taxon>
        <taxon>Dikarya</taxon>
        <taxon>Ascomycota</taxon>
        <taxon>Pezizomycotina</taxon>
        <taxon>Dothideomycetes</taxon>
        <taxon>Pleosporomycetidae</taxon>
        <taxon>Pleosporales</taxon>
        <taxon>Pleosporineae</taxon>
        <taxon>Cucurbitariaceae</taxon>
        <taxon>Cucurbitaria</taxon>
    </lineage>
</organism>
<dbReference type="Proteomes" id="UP000800039">
    <property type="component" value="Unassembled WGS sequence"/>
</dbReference>
<proteinExistence type="predicted"/>
<keyword evidence="3" id="KW-1185">Reference proteome</keyword>